<keyword evidence="2" id="KW-1133">Transmembrane helix</keyword>
<keyword evidence="2" id="KW-0812">Transmembrane</keyword>
<dbReference type="STRING" id="767769.A0A1L9ULX9"/>
<dbReference type="OrthoDB" id="4496257at2759"/>
<evidence type="ECO:0000256" key="2">
    <source>
        <dbReference type="SAM" id="Phobius"/>
    </source>
</evidence>
<evidence type="ECO:0008006" key="5">
    <source>
        <dbReference type="Google" id="ProtNLM"/>
    </source>
</evidence>
<accession>A0A1L9ULX9</accession>
<evidence type="ECO:0000313" key="4">
    <source>
        <dbReference type="Proteomes" id="UP000184499"/>
    </source>
</evidence>
<organism evidence="3 4">
    <name type="scientific">Aspergillus brasiliensis (strain CBS 101740 / IMI 381727 / IBT 21946)</name>
    <dbReference type="NCBI Taxonomy" id="767769"/>
    <lineage>
        <taxon>Eukaryota</taxon>
        <taxon>Fungi</taxon>
        <taxon>Dikarya</taxon>
        <taxon>Ascomycota</taxon>
        <taxon>Pezizomycotina</taxon>
        <taxon>Eurotiomycetes</taxon>
        <taxon>Eurotiomycetidae</taxon>
        <taxon>Eurotiales</taxon>
        <taxon>Aspergillaceae</taxon>
        <taxon>Aspergillus</taxon>
        <taxon>Aspergillus subgen. Circumdati</taxon>
    </lineage>
</organism>
<dbReference type="RefSeq" id="XP_067479925.1">
    <property type="nucleotide sequence ID" value="XM_067627242.1"/>
</dbReference>
<reference evidence="4" key="1">
    <citation type="journal article" date="2017" name="Genome Biol.">
        <title>Comparative genomics reveals high biological diversity and specific adaptations in the industrially and medically important fungal genus Aspergillus.</title>
        <authorList>
            <person name="de Vries R.P."/>
            <person name="Riley R."/>
            <person name="Wiebenga A."/>
            <person name="Aguilar-Osorio G."/>
            <person name="Amillis S."/>
            <person name="Uchima C.A."/>
            <person name="Anderluh G."/>
            <person name="Asadollahi M."/>
            <person name="Askin M."/>
            <person name="Barry K."/>
            <person name="Battaglia E."/>
            <person name="Bayram O."/>
            <person name="Benocci T."/>
            <person name="Braus-Stromeyer S.A."/>
            <person name="Caldana C."/>
            <person name="Canovas D."/>
            <person name="Cerqueira G.C."/>
            <person name="Chen F."/>
            <person name="Chen W."/>
            <person name="Choi C."/>
            <person name="Clum A."/>
            <person name="Dos Santos R.A."/>
            <person name="Damasio A.R."/>
            <person name="Diallinas G."/>
            <person name="Emri T."/>
            <person name="Fekete E."/>
            <person name="Flipphi M."/>
            <person name="Freyberg S."/>
            <person name="Gallo A."/>
            <person name="Gournas C."/>
            <person name="Habgood R."/>
            <person name="Hainaut M."/>
            <person name="Harispe M.L."/>
            <person name="Henrissat B."/>
            <person name="Hilden K.S."/>
            <person name="Hope R."/>
            <person name="Hossain A."/>
            <person name="Karabika E."/>
            <person name="Karaffa L."/>
            <person name="Karanyi Z."/>
            <person name="Krasevec N."/>
            <person name="Kuo A."/>
            <person name="Kusch H."/>
            <person name="LaButti K."/>
            <person name="Lagendijk E.L."/>
            <person name="Lapidus A."/>
            <person name="Levasseur A."/>
            <person name="Lindquist E."/>
            <person name="Lipzen A."/>
            <person name="Logrieco A.F."/>
            <person name="MacCabe A."/>
            <person name="Maekelae M.R."/>
            <person name="Malavazi I."/>
            <person name="Melin P."/>
            <person name="Meyer V."/>
            <person name="Mielnichuk N."/>
            <person name="Miskei M."/>
            <person name="Molnar A.P."/>
            <person name="Mule G."/>
            <person name="Ngan C.Y."/>
            <person name="Orejas M."/>
            <person name="Orosz E."/>
            <person name="Ouedraogo J.P."/>
            <person name="Overkamp K.M."/>
            <person name="Park H.-S."/>
            <person name="Perrone G."/>
            <person name="Piumi F."/>
            <person name="Punt P.J."/>
            <person name="Ram A.F."/>
            <person name="Ramon A."/>
            <person name="Rauscher S."/>
            <person name="Record E."/>
            <person name="Riano-Pachon D.M."/>
            <person name="Robert V."/>
            <person name="Roehrig J."/>
            <person name="Ruller R."/>
            <person name="Salamov A."/>
            <person name="Salih N.S."/>
            <person name="Samson R.A."/>
            <person name="Sandor E."/>
            <person name="Sanguinetti M."/>
            <person name="Schuetze T."/>
            <person name="Sepcic K."/>
            <person name="Shelest E."/>
            <person name="Sherlock G."/>
            <person name="Sophianopoulou V."/>
            <person name="Squina F.M."/>
            <person name="Sun H."/>
            <person name="Susca A."/>
            <person name="Todd R.B."/>
            <person name="Tsang A."/>
            <person name="Unkles S.E."/>
            <person name="van de Wiele N."/>
            <person name="van Rossen-Uffink D."/>
            <person name="Oliveira J.V."/>
            <person name="Vesth T.C."/>
            <person name="Visser J."/>
            <person name="Yu J.-H."/>
            <person name="Zhou M."/>
            <person name="Andersen M.R."/>
            <person name="Archer D.B."/>
            <person name="Baker S.E."/>
            <person name="Benoit I."/>
            <person name="Brakhage A.A."/>
            <person name="Braus G.H."/>
            <person name="Fischer R."/>
            <person name="Frisvad J.C."/>
            <person name="Goldman G.H."/>
            <person name="Houbraken J."/>
            <person name="Oakley B."/>
            <person name="Pocsi I."/>
            <person name="Scazzocchio C."/>
            <person name="Seiboth B."/>
            <person name="vanKuyk P.A."/>
            <person name="Wortman J."/>
            <person name="Dyer P.S."/>
            <person name="Grigoriev I.V."/>
        </authorList>
    </citation>
    <scope>NUCLEOTIDE SEQUENCE [LARGE SCALE GENOMIC DNA]</scope>
    <source>
        <strain evidence="4">CBS 101740 / IMI 381727 / IBT 21946</strain>
    </source>
</reference>
<name>A0A1L9ULX9_ASPBC</name>
<feature type="transmembrane region" description="Helical" evidence="2">
    <location>
        <begin position="86"/>
        <end position="111"/>
    </location>
</feature>
<dbReference type="GeneID" id="93579730"/>
<gene>
    <name evidence="3" type="ORF">ASPBRDRAFT_54487</name>
</gene>
<proteinExistence type="predicted"/>
<protein>
    <recommendedName>
        <fullName evidence="5">Apple domain-containing protein</fullName>
    </recommendedName>
</protein>
<evidence type="ECO:0000313" key="3">
    <source>
        <dbReference type="EMBL" id="OJJ72677.1"/>
    </source>
</evidence>
<dbReference type="AlphaFoldDB" id="A0A1L9ULX9"/>
<dbReference type="VEuPathDB" id="FungiDB:ASPBRDRAFT_54487"/>
<dbReference type="Proteomes" id="UP000184499">
    <property type="component" value="Unassembled WGS sequence"/>
</dbReference>
<feature type="region of interest" description="Disordered" evidence="1">
    <location>
        <begin position="110"/>
        <end position="144"/>
    </location>
</feature>
<dbReference type="OMA" id="NRTHRCF"/>
<evidence type="ECO:0000256" key="1">
    <source>
        <dbReference type="SAM" id="MobiDB-lite"/>
    </source>
</evidence>
<feature type="compositionally biased region" description="Low complexity" evidence="1">
    <location>
        <begin position="123"/>
        <end position="138"/>
    </location>
</feature>
<dbReference type="EMBL" id="KV878683">
    <property type="protein sequence ID" value="OJJ72677.1"/>
    <property type="molecule type" value="Genomic_DNA"/>
</dbReference>
<keyword evidence="2" id="KW-0472">Membrane</keyword>
<keyword evidence="4" id="KW-1185">Reference proteome</keyword>
<sequence>MPKTPPTSTSDQPGLEVAIADGLIVDHRQIQQQQGLVYHAGDGSDAPIPVVPEQGAGLDTKNHEAITVGEGNNLVRRTICGLRRPYFFIGIIIALIVVAAAVGGGVGGSLASRKDSSSSTVNTSATPTISTSTSTSTSEACPASNGTTITVQGTEYTRLCGIDLCSSTAGCSEITISDDTLKDFTTNTLLQCIQRCESYNNVIAGSECQGVSWDANAPTSSNRTHRCFLKNATDIRKSAPNGWTIMSAVRNA</sequence>